<organism evidence="2 3">
    <name type="scientific">Pseudomonas nitroreducens</name>
    <dbReference type="NCBI Taxonomy" id="46680"/>
    <lineage>
        <taxon>Bacteria</taxon>
        <taxon>Pseudomonadati</taxon>
        <taxon>Pseudomonadota</taxon>
        <taxon>Gammaproteobacteria</taxon>
        <taxon>Pseudomonadales</taxon>
        <taxon>Pseudomonadaceae</taxon>
        <taxon>Pseudomonas</taxon>
    </lineage>
</organism>
<accession>A0A7W7KT18</accession>
<dbReference type="InterPro" id="IPR012902">
    <property type="entry name" value="N_methyl_site"/>
</dbReference>
<sequence length="491" mass="50957">MKRQNGYTLIELILALGLAAFVSMMGFQSDLLELDQAKARITGAQLYQYNNAVAAWTTANAGASNATYTDTNWLKSTTCPGGTSAVSYLPCSFPAGNALDPFDGGKLSITAAITTTGTAPNLVTTVTTTTTPYVLSSGRVRSDLGSLAGFVALAGAKSYSPSVASTGRQVISNASSGVLTMVTTNNSSNNSWLRTDGGNAMNNNLRFNTASAATARELKNVSRIQALAATSLTLGNPGGAASGYSVAVDANETTSGAVTIQNAQNAANGLILDTGRIRTLAGNASASNQVVAGTNGIAAAFVDSQDGAYYSIPSGNTVLNVARFNHSLQTPALYDLNDGNYRAIPSGSSVFWTPSTYVLTVFGNTNIFGMLDTAEFFQLPTNASHGAPCSPEGLVKTEPNGMINVCQNGVWNRSYYDFTSLYTVQASPAPAGTRTTNLGAHRYCALAGFSNAGTVGDAHCSVSESGGVWYIQERTTGNVSSHMCQISCMDL</sequence>
<gene>
    <name evidence="2" type="ORF">HNP46_006732</name>
</gene>
<keyword evidence="1" id="KW-0812">Transmembrane</keyword>
<proteinExistence type="predicted"/>
<evidence type="ECO:0000313" key="3">
    <source>
        <dbReference type="Proteomes" id="UP000566995"/>
    </source>
</evidence>
<dbReference type="Proteomes" id="UP000566995">
    <property type="component" value="Unassembled WGS sequence"/>
</dbReference>
<dbReference type="RefSeq" id="WP_184597729.1">
    <property type="nucleotide sequence ID" value="NZ_JACHLI010000049.1"/>
</dbReference>
<keyword evidence="1" id="KW-0472">Membrane</keyword>
<dbReference type="EMBL" id="JACHLI010000049">
    <property type="protein sequence ID" value="MBB4867813.1"/>
    <property type="molecule type" value="Genomic_DNA"/>
</dbReference>
<dbReference type="AlphaFoldDB" id="A0A7W7KT18"/>
<evidence type="ECO:0000256" key="1">
    <source>
        <dbReference type="SAM" id="Phobius"/>
    </source>
</evidence>
<dbReference type="Pfam" id="PF07963">
    <property type="entry name" value="N_methyl"/>
    <property type="match status" value="1"/>
</dbReference>
<name>A0A7W7KT18_PSENT</name>
<reference evidence="2 3" key="1">
    <citation type="submission" date="2020-08" db="EMBL/GenBank/DDBJ databases">
        <title>Functional genomics of gut bacteria from endangered species of beetles.</title>
        <authorList>
            <person name="Carlos-Shanley C."/>
        </authorList>
    </citation>
    <scope>NUCLEOTIDE SEQUENCE [LARGE SCALE GENOMIC DNA]</scope>
    <source>
        <strain evidence="2 3">S00179</strain>
    </source>
</reference>
<feature type="transmembrane region" description="Helical" evidence="1">
    <location>
        <begin position="7"/>
        <end position="27"/>
    </location>
</feature>
<protein>
    <submittedName>
        <fullName evidence="2">Type II secretory pathway pseudopilin PulG</fullName>
    </submittedName>
</protein>
<comment type="caution">
    <text evidence="2">The sequence shown here is derived from an EMBL/GenBank/DDBJ whole genome shotgun (WGS) entry which is preliminary data.</text>
</comment>
<keyword evidence="1" id="KW-1133">Transmembrane helix</keyword>
<evidence type="ECO:0000313" key="2">
    <source>
        <dbReference type="EMBL" id="MBB4867813.1"/>
    </source>
</evidence>